<gene>
    <name evidence="2" type="ORF">DRF65_13665</name>
</gene>
<evidence type="ECO:0000313" key="3">
    <source>
        <dbReference type="Proteomes" id="UP000256686"/>
    </source>
</evidence>
<name>A0A3D9C8F8_9FLAO</name>
<evidence type="ECO:0000256" key="1">
    <source>
        <dbReference type="SAM" id="Phobius"/>
    </source>
</evidence>
<reference evidence="3" key="1">
    <citation type="submission" date="2018-06" db="EMBL/GenBank/DDBJ databases">
        <authorList>
            <person name="Lum Nde A."/>
            <person name="Hugo C."/>
        </authorList>
    </citation>
    <scope>NUCLEOTIDE SEQUENCE [LARGE SCALE GENOMIC DNA]</scope>
    <source>
        <strain evidence="3">1_F178</strain>
    </source>
</reference>
<protein>
    <submittedName>
        <fullName evidence="2">Uncharacterized protein</fullName>
    </submittedName>
</protein>
<evidence type="ECO:0000313" key="2">
    <source>
        <dbReference type="EMBL" id="REC61781.1"/>
    </source>
</evidence>
<keyword evidence="1" id="KW-0472">Membrane</keyword>
<dbReference type="EMBL" id="QNVT01000012">
    <property type="protein sequence ID" value="REC61781.1"/>
    <property type="molecule type" value="Genomic_DNA"/>
</dbReference>
<dbReference type="AlphaFoldDB" id="A0A3D9C8F8"/>
<dbReference type="Proteomes" id="UP000256686">
    <property type="component" value="Unassembled WGS sequence"/>
</dbReference>
<accession>A0A3D9C8F8</accession>
<feature type="transmembrane region" description="Helical" evidence="1">
    <location>
        <begin position="173"/>
        <end position="191"/>
    </location>
</feature>
<organism evidence="2 3">
    <name type="scientific">Chryseobacterium pennae</name>
    <dbReference type="NCBI Taxonomy" id="2258962"/>
    <lineage>
        <taxon>Bacteria</taxon>
        <taxon>Pseudomonadati</taxon>
        <taxon>Bacteroidota</taxon>
        <taxon>Flavobacteriia</taxon>
        <taxon>Flavobacteriales</taxon>
        <taxon>Weeksellaceae</taxon>
        <taxon>Chryseobacterium group</taxon>
        <taxon>Chryseobacterium</taxon>
    </lineage>
</organism>
<keyword evidence="1" id="KW-1133">Transmembrane helix</keyword>
<proteinExistence type="predicted"/>
<feature type="transmembrane region" description="Helical" evidence="1">
    <location>
        <begin position="197"/>
        <end position="216"/>
    </location>
</feature>
<keyword evidence="1" id="KW-0812">Transmembrane</keyword>
<keyword evidence="3" id="KW-1185">Reference proteome</keyword>
<sequence length="315" mass="36170">MEKDFIRNLLAGHGGFNFQDACERYLIVKYGKEFVPITKNGNEGDGGRDGYCYDTGEYFAISSRAHVAAKIRSDFASCMSYEHPVSMFTFITNRGIRPKDSLVLDELKRDNPGIEIGILRHVEIAVEMTTMSSEQIEYILGQPLPYRRDKTVYFKIGKFIGPFSISQSVKDSMHAYLLMATSCLILGFTFFYFTTDWARTICFTTLFGLMFLYMHLNKDSIKKYKYAHKILYLVLSEKLPVGGEVLLSGESHITVRRNEKWNFTINERYCECIRTGCTGHVLLHKSPEGTFMGRCDKDKINHTYNVDSNFYGNMN</sequence>
<dbReference type="RefSeq" id="WP_115971319.1">
    <property type="nucleotide sequence ID" value="NZ_QNVT01000012.1"/>
</dbReference>
<comment type="caution">
    <text evidence="2">The sequence shown here is derived from an EMBL/GenBank/DDBJ whole genome shotgun (WGS) entry which is preliminary data.</text>
</comment>